<evidence type="ECO:0000259" key="1">
    <source>
        <dbReference type="PROSITE" id="PS51819"/>
    </source>
</evidence>
<dbReference type="OrthoDB" id="9804235at2"/>
<dbReference type="SUPFAM" id="SSF54593">
    <property type="entry name" value="Glyoxalase/Bleomycin resistance protein/Dihydroxybiphenyl dioxygenase"/>
    <property type="match status" value="1"/>
</dbReference>
<dbReference type="PANTHER" id="PTHR33993">
    <property type="entry name" value="GLYOXALASE-RELATED"/>
    <property type="match status" value="1"/>
</dbReference>
<dbReference type="Pfam" id="PF00903">
    <property type="entry name" value="Glyoxalase"/>
    <property type="match status" value="1"/>
</dbReference>
<dbReference type="Gene3D" id="3.10.180.10">
    <property type="entry name" value="2,3-Dihydroxybiphenyl 1,2-Dioxygenase, domain 1"/>
    <property type="match status" value="1"/>
</dbReference>
<name>A0A556MIF1_9SPHI</name>
<protein>
    <submittedName>
        <fullName evidence="2">VOC family protein</fullName>
    </submittedName>
</protein>
<dbReference type="AlphaFoldDB" id="A0A556MIF1"/>
<dbReference type="RefSeq" id="WP_144249676.1">
    <property type="nucleotide sequence ID" value="NZ_VLPK01000003.1"/>
</dbReference>
<dbReference type="InterPro" id="IPR004360">
    <property type="entry name" value="Glyas_Fos-R_dOase_dom"/>
</dbReference>
<dbReference type="PROSITE" id="PS51819">
    <property type="entry name" value="VOC"/>
    <property type="match status" value="1"/>
</dbReference>
<feature type="domain" description="VOC" evidence="1">
    <location>
        <begin position="7"/>
        <end position="127"/>
    </location>
</feature>
<dbReference type="Proteomes" id="UP000318733">
    <property type="component" value="Unassembled WGS sequence"/>
</dbReference>
<dbReference type="InterPro" id="IPR052164">
    <property type="entry name" value="Anthracycline_SecMetBiosynth"/>
</dbReference>
<evidence type="ECO:0000313" key="3">
    <source>
        <dbReference type="Proteomes" id="UP000318733"/>
    </source>
</evidence>
<dbReference type="InterPro" id="IPR029068">
    <property type="entry name" value="Glyas_Bleomycin-R_OHBP_Dase"/>
</dbReference>
<dbReference type="EMBL" id="VLPK01000003">
    <property type="protein sequence ID" value="TSJ39639.1"/>
    <property type="molecule type" value="Genomic_DNA"/>
</dbReference>
<proteinExistence type="predicted"/>
<dbReference type="PANTHER" id="PTHR33993:SF2">
    <property type="entry name" value="VOC DOMAIN-CONTAINING PROTEIN"/>
    <property type="match status" value="1"/>
</dbReference>
<keyword evidence="3" id="KW-1185">Reference proteome</keyword>
<sequence>MEANANALNWFEIPVDDLERAQEFYEEIFDMKMIALPEMLGMKMAGFPIDMQSGKVGGALAESENHIPSEDGAIIYLNANPDIQTILDRVEDAGGEINLPRTEIGEGMGFMALIIDIEGNQVGLHAQN</sequence>
<accession>A0A556MIF1</accession>
<gene>
    <name evidence="2" type="ORF">FO440_18020</name>
</gene>
<comment type="caution">
    <text evidence="2">The sequence shown here is derived from an EMBL/GenBank/DDBJ whole genome shotgun (WGS) entry which is preliminary data.</text>
</comment>
<evidence type="ECO:0000313" key="2">
    <source>
        <dbReference type="EMBL" id="TSJ39639.1"/>
    </source>
</evidence>
<dbReference type="CDD" id="cd07247">
    <property type="entry name" value="SgaA_N_like"/>
    <property type="match status" value="1"/>
</dbReference>
<organism evidence="2 3">
    <name type="scientific">Mucilaginibacter corticis</name>
    <dbReference type="NCBI Taxonomy" id="2597670"/>
    <lineage>
        <taxon>Bacteria</taxon>
        <taxon>Pseudomonadati</taxon>
        <taxon>Bacteroidota</taxon>
        <taxon>Sphingobacteriia</taxon>
        <taxon>Sphingobacteriales</taxon>
        <taxon>Sphingobacteriaceae</taxon>
        <taxon>Mucilaginibacter</taxon>
    </lineage>
</organism>
<dbReference type="InterPro" id="IPR037523">
    <property type="entry name" value="VOC_core"/>
</dbReference>
<reference evidence="2 3" key="1">
    <citation type="submission" date="2019-07" db="EMBL/GenBank/DDBJ databases">
        <authorList>
            <person name="Huq M.A."/>
        </authorList>
    </citation>
    <scope>NUCLEOTIDE SEQUENCE [LARGE SCALE GENOMIC DNA]</scope>
    <source>
        <strain evidence="2 3">MAH-19</strain>
    </source>
</reference>